<dbReference type="Proteomes" id="UP000298860">
    <property type="component" value="Unassembled WGS sequence"/>
</dbReference>
<feature type="domain" description="DUF397" evidence="1">
    <location>
        <begin position="12"/>
        <end position="65"/>
    </location>
</feature>
<gene>
    <name evidence="2" type="ORF">GTS_45470</name>
</gene>
<dbReference type="Pfam" id="PF04149">
    <property type="entry name" value="DUF397"/>
    <property type="match status" value="1"/>
</dbReference>
<protein>
    <recommendedName>
        <fullName evidence="1">DUF397 domain-containing protein</fullName>
    </recommendedName>
</protein>
<name>A0A4D4JBG5_9PSEU</name>
<evidence type="ECO:0000313" key="3">
    <source>
        <dbReference type="Proteomes" id="UP000298860"/>
    </source>
</evidence>
<dbReference type="EMBL" id="BJFL01000030">
    <property type="protein sequence ID" value="GDY32914.1"/>
    <property type="molecule type" value="Genomic_DNA"/>
</dbReference>
<dbReference type="OrthoDB" id="4570646at2"/>
<sequence length="73" mass="7697">MVNSGIDWTEVRFVKSSYSGTDQGNCVELGVAADTVGVRDSKLGAASPVLELDKTAFQAFLDQAKTGGFDRPA</sequence>
<accession>A0A4D4JBG5</accession>
<organism evidence="2 3">
    <name type="scientific">Gandjariella thermophila</name>
    <dbReference type="NCBI Taxonomy" id="1931992"/>
    <lineage>
        <taxon>Bacteria</taxon>
        <taxon>Bacillati</taxon>
        <taxon>Actinomycetota</taxon>
        <taxon>Actinomycetes</taxon>
        <taxon>Pseudonocardiales</taxon>
        <taxon>Pseudonocardiaceae</taxon>
        <taxon>Gandjariella</taxon>
    </lineage>
</organism>
<evidence type="ECO:0000259" key="1">
    <source>
        <dbReference type="Pfam" id="PF04149"/>
    </source>
</evidence>
<reference evidence="3" key="1">
    <citation type="submission" date="2019-04" db="EMBL/GenBank/DDBJ databases">
        <title>Draft genome sequence of Pseudonocardiaceae bacterium SL3-2-4.</title>
        <authorList>
            <person name="Ningsih F."/>
            <person name="Yokota A."/>
            <person name="Sakai Y."/>
            <person name="Nanatani K."/>
            <person name="Yabe S."/>
            <person name="Oetari A."/>
            <person name="Sjamsuridzal W."/>
        </authorList>
    </citation>
    <scope>NUCLEOTIDE SEQUENCE [LARGE SCALE GENOMIC DNA]</scope>
    <source>
        <strain evidence="3">SL3-2-4</strain>
    </source>
</reference>
<dbReference type="InterPro" id="IPR007278">
    <property type="entry name" value="DUF397"/>
</dbReference>
<keyword evidence="3" id="KW-1185">Reference proteome</keyword>
<comment type="caution">
    <text evidence="2">The sequence shown here is derived from an EMBL/GenBank/DDBJ whole genome shotgun (WGS) entry which is preliminary data.</text>
</comment>
<dbReference type="AlphaFoldDB" id="A0A4D4JBG5"/>
<proteinExistence type="predicted"/>
<dbReference type="RefSeq" id="WP_137815901.1">
    <property type="nucleotide sequence ID" value="NZ_BJFL01000030.1"/>
</dbReference>
<evidence type="ECO:0000313" key="2">
    <source>
        <dbReference type="EMBL" id="GDY32914.1"/>
    </source>
</evidence>